<evidence type="ECO:0000313" key="2">
    <source>
        <dbReference type="EMBL" id="QFU17290.1"/>
    </source>
</evidence>
<dbReference type="AlphaFoldDB" id="A0A5P9K0U4"/>
<evidence type="ECO:0000256" key="1">
    <source>
        <dbReference type="SAM" id="Phobius"/>
    </source>
</evidence>
<gene>
    <name evidence="2" type="ORF">GDR74_14260</name>
</gene>
<reference evidence="2 3" key="1">
    <citation type="submission" date="2019-10" db="EMBL/GenBank/DDBJ databases">
        <title>Isolation, Identification of Microvirga thermotolerans HR1, a novel thermophilic bacterium and Comparative Genomics of the genus Microvirga.</title>
        <authorList>
            <person name="Li J."/>
            <person name="Zhang W."/>
            <person name="Lin M."/>
            <person name="Wang J."/>
        </authorList>
    </citation>
    <scope>NUCLEOTIDE SEQUENCE [LARGE SCALE GENOMIC DNA]</scope>
    <source>
        <strain evidence="2 3">HR1</strain>
    </source>
</reference>
<keyword evidence="3" id="KW-1185">Reference proteome</keyword>
<dbReference type="KEGG" id="mico:GDR74_14260"/>
<name>A0A5P9K0U4_9HYPH</name>
<dbReference type="RefSeq" id="WP_152586926.1">
    <property type="nucleotide sequence ID" value="NZ_CP045423.1"/>
</dbReference>
<dbReference type="Proteomes" id="UP000325614">
    <property type="component" value="Chromosome"/>
</dbReference>
<protein>
    <submittedName>
        <fullName evidence="2">Uncharacterized protein</fullName>
    </submittedName>
</protein>
<dbReference type="EMBL" id="CP045423">
    <property type="protein sequence ID" value="QFU17290.1"/>
    <property type="molecule type" value="Genomic_DNA"/>
</dbReference>
<evidence type="ECO:0000313" key="3">
    <source>
        <dbReference type="Proteomes" id="UP000325614"/>
    </source>
</evidence>
<proteinExistence type="predicted"/>
<accession>A0A5P9K0U4</accession>
<organism evidence="2 3">
    <name type="scientific">Microvirga thermotolerans</name>
    <dbReference type="NCBI Taxonomy" id="2651334"/>
    <lineage>
        <taxon>Bacteria</taxon>
        <taxon>Pseudomonadati</taxon>
        <taxon>Pseudomonadota</taxon>
        <taxon>Alphaproteobacteria</taxon>
        <taxon>Hyphomicrobiales</taxon>
        <taxon>Methylobacteriaceae</taxon>
        <taxon>Microvirga</taxon>
    </lineage>
</organism>
<keyword evidence="1" id="KW-1133">Transmembrane helix</keyword>
<keyword evidence="1" id="KW-0472">Membrane</keyword>
<keyword evidence="1" id="KW-0812">Transmembrane</keyword>
<sequence length="59" mass="6144">MQESLEEIAYTLGGAVVSPGPGTAELVVALIVACGFLASALLSLFPGRHGHGIRQPRER</sequence>
<feature type="transmembrane region" description="Helical" evidence="1">
    <location>
        <begin position="26"/>
        <end position="45"/>
    </location>
</feature>